<dbReference type="PANTHER" id="PTHR43639:SF1">
    <property type="entry name" value="SHORT-CHAIN DEHYDROGENASE_REDUCTASE FAMILY PROTEIN"/>
    <property type="match status" value="1"/>
</dbReference>
<proteinExistence type="inferred from homology"/>
<protein>
    <submittedName>
        <fullName evidence="3">3-ketoacyl-ACP reductase</fullName>
    </submittedName>
</protein>
<reference evidence="4" key="1">
    <citation type="journal article" date="2019" name="Int. J. Syst. Evol. Microbiol.">
        <title>The Global Catalogue of Microorganisms (GCM) 10K type strain sequencing project: providing services to taxonomists for standard genome sequencing and annotation.</title>
        <authorList>
            <consortium name="The Broad Institute Genomics Platform"/>
            <consortium name="The Broad Institute Genome Sequencing Center for Infectious Disease"/>
            <person name="Wu L."/>
            <person name="Ma J."/>
        </authorList>
    </citation>
    <scope>NUCLEOTIDE SEQUENCE [LARGE SCALE GENOMIC DNA]</scope>
    <source>
        <strain evidence="4">NBRC 111981</strain>
    </source>
</reference>
<name>A0ABQ5XBE8_9GAMM</name>
<evidence type="ECO:0000256" key="1">
    <source>
        <dbReference type="ARBA" id="ARBA00006484"/>
    </source>
</evidence>
<organism evidence="3 4">
    <name type="scientific">Dyella flagellata</name>
    <dbReference type="NCBI Taxonomy" id="1867833"/>
    <lineage>
        <taxon>Bacteria</taxon>
        <taxon>Pseudomonadati</taxon>
        <taxon>Pseudomonadota</taxon>
        <taxon>Gammaproteobacteria</taxon>
        <taxon>Lysobacterales</taxon>
        <taxon>Rhodanobacteraceae</taxon>
        <taxon>Dyella</taxon>
    </lineage>
</organism>
<comment type="similarity">
    <text evidence="1">Belongs to the short-chain dehydrogenases/reductases (SDR) family.</text>
</comment>
<evidence type="ECO:0000256" key="2">
    <source>
        <dbReference type="ARBA" id="ARBA00023002"/>
    </source>
</evidence>
<evidence type="ECO:0000313" key="3">
    <source>
        <dbReference type="EMBL" id="GLQ87936.1"/>
    </source>
</evidence>
<accession>A0ABQ5XBE8</accession>
<dbReference type="PANTHER" id="PTHR43639">
    <property type="entry name" value="OXIDOREDUCTASE, SHORT-CHAIN DEHYDROGENASE/REDUCTASE FAMILY (AFU_ORTHOLOGUE AFUA_5G02870)"/>
    <property type="match status" value="1"/>
</dbReference>
<keyword evidence="4" id="KW-1185">Reference proteome</keyword>
<dbReference type="InterPro" id="IPR036291">
    <property type="entry name" value="NAD(P)-bd_dom_sf"/>
</dbReference>
<gene>
    <name evidence="3" type="ORF">GCM10007898_15040</name>
</gene>
<dbReference type="SUPFAM" id="SSF51735">
    <property type="entry name" value="NAD(P)-binding Rossmann-fold domains"/>
    <property type="match status" value="1"/>
</dbReference>
<dbReference type="PRINTS" id="PR00081">
    <property type="entry name" value="GDHRDH"/>
</dbReference>
<sequence length="267" mass="29251">MGISSQPLKGRVALVTGGSRGIGAGITRKLASWGCKVCVNYVDRHGPAKKLAKELNAQGGEISLHCADIAIPGEIERLMSEIGALHGQLNILVHNAAANQFSRLEDSSLGQWEFTQDTNARSTWLLAKHALPWMEHREGARYITITNSTPHRIIQSAGVFAAAKSSLEVLTSYLAYEYAPYGIVVNCLRPGLVRTGVFSVRPDFEFAVEHEYAISPWGNNRMTTVEDCGDAVAMLCLDEAKWIAGQLITLDGGYRHWCNLREPESVE</sequence>
<keyword evidence="2" id="KW-0560">Oxidoreductase</keyword>
<dbReference type="Gene3D" id="3.40.50.720">
    <property type="entry name" value="NAD(P)-binding Rossmann-like Domain"/>
    <property type="match status" value="1"/>
</dbReference>
<evidence type="ECO:0000313" key="4">
    <source>
        <dbReference type="Proteomes" id="UP001156627"/>
    </source>
</evidence>
<dbReference type="Pfam" id="PF13561">
    <property type="entry name" value="adh_short_C2"/>
    <property type="match status" value="1"/>
</dbReference>
<dbReference type="EMBL" id="BSOA01000013">
    <property type="protein sequence ID" value="GLQ87936.1"/>
    <property type="molecule type" value="Genomic_DNA"/>
</dbReference>
<dbReference type="InterPro" id="IPR002347">
    <property type="entry name" value="SDR_fam"/>
</dbReference>
<dbReference type="RefSeq" id="WP_284331383.1">
    <property type="nucleotide sequence ID" value="NZ_BSOA01000013.1"/>
</dbReference>
<comment type="caution">
    <text evidence="3">The sequence shown here is derived from an EMBL/GenBank/DDBJ whole genome shotgun (WGS) entry which is preliminary data.</text>
</comment>
<dbReference type="Proteomes" id="UP001156627">
    <property type="component" value="Unassembled WGS sequence"/>
</dbReference>